<accession>A0AAD5UTR5</accession>
<organism evidence="1 2">
    <name type="scientific">Meripilus lineatus</name>
    <dbReference type="NCBI Taxonomy" id="2056292"/>
    <lineage>
        <taxon>Eukaryota</taxon>
        <taxon>Fungi</taxon>
        <taxon>Dikarya</taxon>
        <taxon>Basidiomycota</taxon>
        <taxon>Agaricomycotina</taxon>
        <taxon>Agaricomycetes</taxon>
        <taxon>Polyporales</taxon>
        <taxon>Meripilaceae</taxon>
        <taxon>Meripilus</taxon>
    </lineage>
</organism>
<keyword evidence="2" id="KW-1185">Reference proteome</keyword>
<gene>
    <name evidence="1" type="ORF">NLI96_g11694</name>
</gene>
<evidence type="ECO:0000313" key="1">
    <source>
        <dbReference type="EMBL" id="KAJ3475657.1"/>
    </source>
</evidence>
<reference evidence="1" key="1">
    <citation type="submission" date="2022-07" db="EMBL/GenBank/DDBJ databases">
        <title>Genome Sequence of Physisporinus lineatus.</title>
        <authorList>
            <person name="Buettner E."/>
        </authorList>
    </citation>
    <scope>NUCLEOTIDE SEQUENCE</scope>
    <source>
        <strain evidence="1">VT162</strain>
    </source>
</reference>
<dbReference type="EMBL" id="JANAWD010000820">
    <property type="protein sequence ID" value="KAJ3475657.1"/>
    <property type="molecule type" value="Genomic_DNA"/>
</dbReference>
<name>A0AAD5UTR5_9APHY</name>
<protein>
    <submittedName>
        <fullName evidence="1">Uncharacterized protein</fullName>
    </submittedName>
</protein>
<evidence type="ECO:0000313" key="2">
    <source>
        <dbReference type="Proteomes" id="UP001212997"/>
    </source>
</evidence>
<dbReference type="AlphaFoldDB" id="A0AAD5UTR5"/>
<sequence>MSHSLNSRIRASAIEQYKTTLATHDKEMEDDGVPLSRYLFNVKYVIHDTPGIYLGNPADNATLGNGASYFVQMVPKGSMPFVSEYRPPNNQDIEFLPAVPVCCPAPNLMAMAPPQMVVGCSNHCKIIVWVGGFFILTDYIEPSCLIISLDL</sequence>
<comment type="caution">
    <text evidence="1">The sequence shown here is derived from an EMBL/GenBank/DDBJ whole genome shotgun (WGS) entry which is preliminary data.</text>
</comment>
<proteinExistence type="predicted"/>
<dbReference type="Proteomes" id="UP001212997">
    <property type="component" value="Unassembled WGS sequence"/>
</dbReference>